<name>A0ACC2NED9_9HYME</name>
<evidence type="ECO:0000313" key="1">
    <source>
        <dbReference type="EMBL" id="KAJ8669298.1"/>
    </source>
</evidence>
<keyword evidence="2" id="KW-1185">Reference proteome</keyword>
<reference evidence="1" key="1">
    <citation type="submission" date="2023-04" db="EMBL/GenBank/DDBJ databases">
        <title>A chromosome-level genome assembly of the parasitoid wasp Eretmocerus hayati.</title>
        <authorList>
            <person name="Zhong Y."/>
            <person name="Liu S."/>
            <person name="Liu Y."/>
        </authorList>
    </citation>
    <scope>NUCLEOTIDE SEQUENCE</scope>
    <source>
        <strain evidence="1">ZJU_SS_LIU_2023</strain>
    </source>
</reference>
<organism evidence="1 2">
    <name type="scientific">Eretmocerus hayati</name>
    <dbReference type="NCBI Taxonomy" id="131215"/>
    <lineage>
        <taxon>Eukaryota</taxon>
        <taxon>Metazoa</taxon>
        <taxon>Ecdysozoa</taxon>
        <taxon>Arthropoda</taxon>
        <taxon>Hexapoda</taxon>
        <taxon>Insecta</taxon>
        <taxon>Pterygota</taxon>
        <taxon>Neoptera</taxon>
        <taxon>Endopterygota</taxon>
        <taxon>Hymenoptera</taxon>
        <taxon>Apocrita</taxon>
        <taxon>Proctotrupomorpha</taxon>
        <taxon>Chalcidoidea</taxon>
        <taxon>Aphelinidae</taxon>
        <taxon>Aphelininae</taxon>
        <taxon>Eretmocerus</taxon>
    </lineage>
</organism>
<evidence type="ECO:0000313" key="2">
    <source>
        <dbReference type="Proteomes" id="UP001239111"/>
    </source>
</evidence>
<proteinExistence type="predicted"/>
<gene>
    <name evidence="1" type="ORF">QAD02_000557</name>
</gene>
<accession>A0ACC2NED9</accession>
<protein>
    <submittedName>
        <fullName evidence="1">Uncharacterized protein</fullName>
    </submittedName>
</protein>
<dbReference type="EMBL" id="CM056743">
    <property type="protein sequence ID" value="KAJ8669298.1"/>
    <property type="molecule type" value="Genomic_DNA"/>
</dbReference>
<comment type="caution">
    <text evidence="1">The sequence shown here is derived from an EMBL/GenBank/DDBJ whole genome shotgun (WGS) entry which is preliminary data.</text>
</comment>
<sequence>MPRTRKSPKKTAIAEKSGAANNSSWVFIMKEGSLHSKDDAHPVLVKLRHPATNRASMYAFSPGDTDVQEVIAFKDDKRSWFVDDTVRSNGKMYFSTPVDPLFLILPYLQKSKQTMPLDQCLHDEDYPETYRLSTCQNAKLCLIADQKGSDSLKAFKYNEEKTLKWLQKKVERVSEVVKQKGVHVSQGAISANFVKSMKNMTGTQEEFAVYAYGIISQYLPKELSQKLRVHMNLPDESETKKRKPSSPNKATDEKKSKTEINQEPTQDEYFDTISAGKPVKAPTLTKKDLAMKKAAAGSKSITSFFMKK</sequence>
<dbReference type="Proteomes" id="UP001239111">
    <property type="component" value="Chromosome 3"/>
</dbReference>